<protein>
    <submittedName>
        <fullName evidence="1">Uncharacterized protein</fullName>
    </submittedName>
</protein>
<dbReference type="OrthoDB" id="307292at2157"/>
<organism evidence="1 2">
    <name type="scientific">Halogranum gelatinilyticum</name>
    <dbReference type="NCBI Taxonomy" id="660521"/>
    <lineage>
        <taxon>Archaea</taxon>
        <taxon>Methanobacteriati</taxon>
        <taxon>Methanobacteriota</taxon>
        <taxon>Stenosarchaea group</taxon>
        <taxon>Halobacteria</taxon>
        <taxon>Halobacteriales</taxon>
        <taxon>Haloferacaceae</taxon>
    </lineage>
</organism>
<evidence type="ECO:0000313" key="1">
    <source>
        <dbReference type="EMBL" id="SDM97060.1"/>
    </source>
</evidence>
<dbReference type="EMBL" id="FNHL01000004">
    <property type="protein sequence ID" value="SDM97060.1"/>
    <property type="molecule type" value="Genomic_DNA"/>
</dbReference>
<dbReference type="AlphaFoldDB" id="A0A1G9XJY5"/>
<name>A0A1G9XJY5_9EURY</name>
<accession>A0A1G9XJY5</accession>
<evidence type="ECO:0000313" key="2">
    <source>
        <dbReference type="Proteomes" id="UP000199451"/>
    </source>
</evidence>
<gene>
    <name evidence="1" type="ORF">SAMN04487949_3023</name>
</gene>
<keyword evidence="2" id="KW-1185">Reference proteome</keyword>
<sequence length="111" mass="11997">MSTYQHDMTVRAELTVLVSRNARGDLYDGVRDRLRKIADVHRVDDVEIRGLQPGLNDLTVDVRARLVVRADGHDVTADSDAVDADDVASRLAAGFGIKHAAVTADSQTGIS</sequence>
<proteinExistence type="predicted"/>
<reference evidence="2" key="1">
    <citation type="submission" date="2016-10" db="EMBL/GenBank/DDBJ databases">
        <authorList>
            <person name="Varghese N."/>
            <person name="Submissions S."/>
        </authorList>
    </citation>
    <scope>NUCLEOTIDE SEQUENCE [LARGE SCALE GENOMIC DNA]</scope>
    <source>
        <strain evidence="2">CGMCC 1.10119</strain>
    </source>
</reference>
<dbReference type="Proteomes" id="UP000199451">
    <property type="component" value="Unassembled WGS sequence"/>
</dbReference>
<dbReference type="RefSeq" id="WP_089698762.1">
    <property type="nucleotide sequence ID" value="NZ_FNHL01000004.1"/>
</dbReference>